<reference evidence="1" key="1">
    <citation type="submission" date="2022-03" db="EMBL/GenBank/DDBJ databases">
        <title>De novo assembled genomes of Belliella spp. (Cyclobacteriaceae) strains.</title>
        <authorList>
            <person name="Szabo A."/>
            <person name="Korponai K."/>
            <person name="Felfoldi T."/>
        </authorList>
    </citation>
    <scope>NUCLEOTIDE SEQUENCE</scope>
    <source>
        <strain evidence="1">DSM 107340</strain>
    </source>
</reference>
<evidence type="ECO:0000313" key="2">
    <source>
        <dbReference type="Proteomes" id="UP001165488"/>
    </source>
</evidence>
<accession>A0ABS9UK68</accession>
<dbReference type="RefSeq" id="WP_241273523.1">
    <property type="nucleotide sequence ID" value="NZ_JAKZGS010000002.1"/>
</dbReference>
<evidence type="ECO:0000313" key="1">
    <source>
        <dbReference type="EMBL" id="MCH7397012.1"/>
    </source>
</evidence>
<organism evidence="1 2">
    <name type="scientific">Belliella calami</name>
    <dbReference type="NCBI Taxonomy" id="2923436"/>
    <lineage>
        <taxon>Bacteria</taxon>
        <taxon>Pseudomonadati</taxon>
        <taxon>Bacteroidota</taxon>
        <taxon>Cytophagia</taxon>
        <taxon>Cytophagales</taxon>
        <taxon>Cyclobacteriaceae</taxon>
        <taxon>Belliella</taxon>
    </lineage>
</organism>
<sequence length="187" mass="22122">MIEIRIIFFILGTFFGIDNSNILSESVQVEIDPESKTVIVYHKGLYTFIKDEEEIIIVLQELEILRNLNQVIHTEEIQSNGQDTYDWIELELMSNKDDEKLDAKLQLKYKDDEFLESMGISYSVKDKAYTMINFESDNIQSSVGELNGNRWYFKEKLIFTIEPFEIEPNIEVVKKENLFQYWEKVKP</sequence>
<gene>
    <name evidence="1" type="ORF">MM236_03390</name>
</gene>
<dbReference type="EMBL" id="JAKZGS010000002">
    <property type="protein sequence ID" value="MCH7397012.1"/>
    <property type="molecule type" value="Genomic_DNA"/>
</dbReference>
<protein>
    <recommendedName>
        <fullName evidence="3">DUF4412 domain-containing protein</fullName>
    </recommendedName>
</protein>
<name>A0ABS9UK68_9BACT</name>
<proteinExistence type="predicted"/>
<keyword evidence="2" id="KW-1185">Reference proteome</keyword>
<evidence type="ECO:0008006" key="3">
    <source>
        <dbReference type="Google" id="ProtNLM"/>
    </source>
</evidence>
<comment type="caution">
    <text evidence="1">The sequence shown here is derived from an EMBL/GenBank/DDBJ whole genome shotgun (WGS) entry which is preliminary data.</text>
</comment>
<dbReference type="Proteomes" id="UP001165488">
    <property type="component" value="Unassembled WGS sequence"/>
</dbReference>